<feature type="compositionally biased region" description="Polar residues" evidence="1">
    <location>
        <begin position="48"/>
        <end position="64"/>
    </location>
</feature>
<sequence length="74" mass="7643">MAAWPRWVASYGVMPQTYIFAAPSGSVACTPCRAESNNLNGPLLPGNRGTSCPTQDSMSASLTSGGAPARRLGQ</sequence>
<protein>
    <submittedName>
        <fullName evidence="2">Uncharacterized protein</fullName>
    </submittedName>
</protein>
<keyword evidence="3" id="KW-1185">Reference proteome</keyword>
<organism evidence="2 3">
    <name type="scientific">Micromonospora qiuiae</name>
    <dbReference type="NCBI Taxonomy" id="502268"/>
    <lineage>
        <taxon>Bacteria</taxon>
        <taxon>Bacillati</taxon>
        <taxon>Actinomycetota</taxon>
        <taxon>Actinomycetes</taxon>
        <taxon>Micromonosporales</taxon>
        <taxon>Micromonosporaceae</taxon>
        <taxon>Micromonospora</taxon>
    </lineage>
</organism>
<gene>
    <name evidence="2" type="ORF">Vqi01_00680</name>
</gene>
<dbReference type="Proteomes" id="UP000653076">
    <property type="component" value="Unassembled WGS sequence"/>
</dbReference>
<feature type="region of interest" description="Disordered" evidence="1">
    <location>
        <begin position="39"/>
        <end position="74"/>
    </location>
</feature>
<reference evidence="2 3" key="1">
    <citation type="submission" date="2021-01" db="EMBL/GenBank/DDBJ databases">
        <title>Whole genome shotgun sequence of Verrucosispora qiuiae NBRC 106684.</title>
        <authorList>
            <person name="Komaki H."/>
            <person name="Tamura T."/>
        </authorList>
    </citation>
    <scope>NUCLEOTIDE SEQUENCE [LARGE SCALE GENOMIC DNA]</scope>
    <source>
        <strain evidence="2 3">NBRC 106684</strain>
    </source>
</reference>
<evidence type="ECO:0000256" key="1">
    <source>
        <dbReference type="SAM" id="MobiDB-lite"/>
    </source>
</evidence>
<evidence type="ECO:0000313" key="2">
    <source>
        <dbReference type="EMBL" id="GIJ24906.1"/>
    </source>
</evidence>
<proteinExistence type="predicted"/>
<accession>A0ABQ4J4E5</accession>
<dbReference type="PROSITE" id="PS51257">
    <property type="entry name" value="PROKAR_LIPOPROTEIN"/>
    <property type="match status" value="1"/>
</dbReference>
<name>A0ABQ4J4E5_9ACTN</name>
<evidence type="ECO:0000313" key="3">
    <source>
        <dbReference type="Proteomes" id="UP000653076"/>
    </source>
</evidence>
<comment type="caution">
    <text evidence="2">The sequence shown here is derived from an EMBL/GenBank/DDBJ whole genome shotgun (WGS) entry which is preliminary data.</text>
</comment>
<dbReference type="EMBL" id="BOPC01000002">
    <property type="protein sequence ID" value="GIJ24906.1"/>
    <property type="molecule type" value="Genomic_DNA"/>
</dbReference>